<name>R7ZTX6_9BACT</name>
<gene>
    <name evidence="2" type="ORF">ADIS_2105</name>
</gene>
<keyword evidence="1" id="KW-0472">Membrane</keyword>
<organism evidence="2 3">
    <name type="scientific">Lunatimonas lonarensis</name>
    <dbReference type="NCBI Taxonomy" id="1232681"/>
    <lineage>
        <taxon>Bacteria</taxon>
        <taxon>Pseudomonadati</taxon>
        <taxon>Bacteroidota</taxon>
        <taxon>Cytophagia</taxon>
        <taxon>Cytophagales</taxon>
        <taxon>Cyclobacteriaceae</taxon>
    </lineage>
</organism>
<keyword evidence="3" id="KW-1185">Reference proteome</keyword>
<evidence type="ECO:0000256" key="1">
    <source>
        <dbReference type="SAM" id="Phobius"/>
    </source>
</evidence>
<comment type="caution">
    <text evidence="2">The sequence shown here is derived from an EMBL/GenBank/DDBJ whole genome shotgun (WGS) entry which is preliminary data.</text>
</comment>
<keyword evidence="1" id="KW-0812">Transmembrane</keyword>
<proteinExistence type="predicted"/>
<sequence>MKNSDPFRAAFFVFMGDFFFSLLTGSGKPLVSVFFIE</sequence>
<feature type="transmembrane region" description="Helical" evidence="1">
    <location>
        <begin position="12"/>
        <end position="36"/>
    </location>
</feature>
<keyword evidence="1" id="KW-1133">Transmembrane helix</keyword>
<dbReference type="EMBL" id="AQHR01000056">
    <property type="protein sequence ID" value="EON77454.1"/>
    <property type="molecule type" value="Genomic_DNA"/>
</dbReference>
<accession>R7ZTX6</accession>
<reference evidence="2 3" key="1">
    <citation type="submission" date="2013-02" db="EMBL/GenBank/DDBJ databases">
        <title>A novel strain isolated from Lonar lake, Maharashtra, India.</title>
        <authorList>
            <person name="Singh A."/>
        </authorList>
    </citation>
    <scope>NUCLEOTIDE SEQUENCE [LARGE SCALE GENOMIC DNA]</scope>
    <source>
        <strain evidence="2 3">AK24</strain>
    </source>
</reference>
<evidence type="ECO:0000313" key="3">
    <source>
        <dbReference type="Proteomes" id="UP000013909"/>
    </source>
</evidence>
<evidence type="ECO:0000313" key="2">
    <source>
        <dbReference type="EMBL" id="EON77454.1"/>
    </source>
</evidence>
<dbReference type="AlphaFoldDB" id="R7ZTX6"/>
<dbReference type="Proteomes" id="UP000013909">
    <property type="component" value="Unassembled WGS sequence"/>
</dbReference>
<protein>
    <submittedName>
        <fullName evidence="2">Uncharacterized protein</fullName>
    </submittedName>
</protein>
<dbReference type="STRING" id="1232681.ADIS_2105"/>